<protein>
    <submittedName>
        <fullName evidence="1">Uncharacterized protein</fullName>
    </submittedName>
</protein>
<organism evidence="1 2">
    <name type="scientific">Scytonema hofmannii FACHB-248</name>
    <dbReference type="NCBI Taxonomy" id="1842502"/>
    <lineage>
        <taxon>Bacteria</taxon>
        <taxon>Bacillati</taxon>
        <taxon>Cyanobacteriota</taxon>
        <taxon>Cyanophyceae</taxon>
        <taxon>Nostocales</taxon>
        <taxon>Scytonemataceae</taxon>
        <taxon>Scytonema</taxon>
    </lineage>
</organism>
<evidence type="ECO:0000313" key="2">
    <source>
        <dbReference type="Proteomes" id="UP000660380"/>
    </source>
</evidence>
<reference evidence="1 2" key="1">
    <citation type="journal article" date="2020" name="ISME J.">
        <title>Comparative genomics reveals insights into cyanobacterial evolution and habitat adaptation.</title>
        <authorList>
            <person name="Chen M.Y."/>
            <person name="Teng W.K."/>
            <person name="Zhao L."/>
            <person name="Hu C.X."/>
            <person name="Zhou Y.K."/>
            <person name="Han B.P."/>
            <person name="Song L.R."/>
            <person name="Shu W.S."/>
        </authorList>
    </citation>
    <scope>NUCLEOTIDE SEQUENCE [LARGE SCALE GENOMIC DNA]</scope>
    <source>
        <strain evidence="1 2">FACHB-248</strain>
    </source>
</reference>
<gene>
    <name evidence="1" type="ORF">H6G81_31495</name>
</gene>
<evidence type="ECO:0000313" key="1">
    <source>
        <dbReference type="EMBL" id="MBD2608923.1"/>
    </source>
</evidence>
<proteinExistence type="predicted"/>
<accession>A0ABR8H1M8</accession>
<comment type="caution">
    <text evidence="1">The sequence shown here is derived from an EMBL/GenBank/DDBJ whole genome shotgun (WGS) entry which is preliminary data.</text>
</comment>
<keyword evidence="2" id="KW-1185">Reference proteome</keyword>
<dbReference type="Proteomes" id="UP000660380">
    <property type="component" value="Unassembled WGS sequence"/>
</dbReference>
<feature type="non-terminal residue" evidence="1">
    <location>
        <position position="381"/>
    </location>
</feature>
<sequence>MGNFISTSRNNPCTVCGDTRGKCRHVHDSPDMTLCMTVTDAHSTPPGFKFLKMSKDGLWGILIRDEGTSNDGKQEWIRQLRLKKQQRLKEEKYRLAQLNSETERDRNIHRLLDSISLSSDHREDLRNRGLSDKLIDAGFFRSIERWQQLSCEVSHRVAGVSLSGRSLTNWTSGYICPLWNPKGEIITWQLRTDGQEKNLQEQSDKEIPKYLWATSSSKRRPGGPTAHLSNGELPLTFCTPVVDNFEFNGNLVNEISPVLPAPPATTHDKCGQPCFVDPRSPTTFLIEGCPHLSREGLALLRDYIGIAEGILKPWIISQLRKQIVIGAAGGQFASSPETFKRYLEAASTQLGSCKNVLLWADAGAIANKNVMRQYRRTYELA</sequence>
<name>A0ABR8H1M8_9CYAN</name>
<dbReference type="EMBL" id="JACJTA010000116">
    <property type="protein sequence ID" value="MBD2608923.1"/>
    <property type="molecule type" value="Genomic_DNA"/>
</dbReference>